<dbReference type="PANTHER" id="PTHR30146">
    <property type="entry name" value="LACI-RELATED TRANSCRIPTIONAL REPRESSOR"/>
    <property type="match status" value="1"/>
</dbReference>
<dbReference type="Proteomes" id="UP000263642">
    <property type="component" value="Unassembled WGS sequence"/>
</dbReference>
<proteinExistence type="predicted"/>
<keyword evidence="8" id="KW-1185">Reference proteome</keyword>
<dbReference type="InterPro" id="IPR018060">
    <property type="entry name" value="HTH_AraC"/>
</dbReference>
<dbReference type="PROSITE" id="PS00041">
    <property type="entry name" value="HTH_ARAC_FAMILY_1"/>
    <property type="match status" value="1"/>
</dbReference>
<dbReference type="Pfam" id="PF13377">
    <property type="entry name" value="Peripla_BP_3"/>
    <property type="match status" value="1"/>
</dbReference>
<dbReference type="RefSeq" id="WP_044236966.1">
    <property type="nucleotide sequence ID" value="NZ_CAXBMG010000018.1"/>
</dbReference>
<reference evidence="5 7" key="1">
    <citation type="journal article" date="2018" name="Nat. Biotechnol.">
        <title>A standardized bacterial taxonomy based on genome phylogeny substantially revises the tree of life.</title>
        <authorList>
            <person name="Parks D.H."/>
            <person name="Chuvochina M."/>
            <person name="Waite D.W."/>
            <person name="Rinke C."/>
            <person name="Skarshewski A."/>
            <person name="Chaumeil P.A."/>
            <person name="Hugenholtz P."/>
        </authorList>
    </citation>
    <scope>NUCLEOTIDE SEQUENCE [LARGE SCALE GENOMIC DNA]</scope>
    <source>
        <strain evidence="5">UBA9375</strain>
    </source>
</reference>
<gene>
    <name evidence="6" type="primary">xylR_8</name>
    <name evidence="5" type="ORF">DIT97_19465</name>
    <name evidence="6" type="ORF">GmarT_35810</name>
</gene>
<dbReference type="GO" id="GO:0000976">
    <property type="term" value="F:transcription cis-regulatory region binding"/>
    <property type="evidence" value="ECO:0007669"/>
    <property type="project" value="TreeGrafter"/>
</dbReference>
<dbReference type="PANTHER" id="PTHR30146:SF24">
    <property type="entry name" value="XYLOSE OPERON REGULATORY PROTEIN"/>
    <property type="match status" value="1"/>
</dbReference>
<dbReference type="SUPFAM" id="SSF53822">
    <property type="entry name" value="Periplasmic binding protein-like I"/>
    <property type="match status" value="1"/>
</dbReference>
<name>A0A3D3R8D5_9PLAN</name>
<dbReference type="EMBL" id="CP042910">
    <property type="protein sequence ID" value="QEG17699.1"/>
    <property type="molecule type" value="Genomic_DNA"/>
</dbReference>
<evidence type="ECO:0000313" key="8">
    <source>
        <dbReference type="Proteomes" id="UP000322887"/>
    </source>
</evidence>
<dbReference type="InterPro" id="IPR020449">
    <property type="entry name" value="Tscrpt_reg_AraC-type_HTH"/>
</dbReference>
<dbReference type="Pfam" id="PF12833">
    <property type="entry name" value="HTH_18"/>
    <property type="match status" value="1"/>
</dbReference>
<protein>
    <submittedName>
        <fullName evidence="6">Xylose operon regulatory protein</fullName>
    </submittedName>
    <submittedName>
        <fullName evidence="5">Xylose operon transcription regulator XylR</fullName>
    </submittedName>
</protein>
<organism evidence="5 7">
    <name type="scientific">Gimesia maris</name>
    <dbReference type="NCBI Taxonomy" id="122"/>
    <lineage>
        <taxon>Bacteria</taxon>
        <taxon>Pseudomonadati</taxon>
        <taxon>Planctomycetota</taxon>
        <taxon>Planctomycetia</taxon>
        <taxon>Planctomycetales</taxon>
        <taxon>Planctomycetaceae</taxon>
        <taxon>Gimesia</taxon>
    </lineage>
</organism>
<dbReference type="SMART" id="SM00342">
    <property type="entry name" value="HTH_ARAC"/>
    <property type="match status" value="1"/>
</dbReference>
<sequence length="385" mass="43038">MAKSSIPHVALLIETSRSHGRGLLNGIRQFIAEKEEWSVFLMPRSLDSQVPEWISRWKGDGILCRTTSQEMADAITKSGIPALELRSTKLKHSFPFLGIDNRAMGRMVAEHFLERGIRHFGVYEIGCEVYFEQRCENYIQTINNAGYEVSVFSSPDDSEVPREWEKHQEKMVKWVSGLPKPAGVMACTDLLGFWLLDACDRAGISVPDEVAVVGAENDDILCMMARPPLSSVAYNSTRIGYEAAALLSRIMKGGSVPEEPYLLKPLGIVTRQSSDVVAVDDPELALALRFIRENACKGIQVTDILKAVPMSRTALERQMKSAIGRSPKAEIIRTQIERAKELLASTDLSLSQITQRIGFRHTQHFSTLFKEKVGETPGEFRSQMH</sequence>
<dbReference type="InterPro" id="IPR028082">
    <property type="entry name" value="Peripla_BP_I"/>
</dbReference>
<dbReference type="InterPro" id="IPR018062">
    <property type="entry name" value="HTH_AraC-typ_CS"/>
</dbReference>
<dbReference type="SUPFAM" id="SSF46689">
    <property type="entry name" value="Homeodomain-like"/>
    <property type="match status" value="1"/>
</dbReference>
<dbReference type="CDD" id="cd01543">
    <property type="entry name" value="PBP1_XylR"/>
    <property type="match status" value="1"/>
</dbReference>
<evidence type="ECO:0000256" key="1">
    <source>
        <dbReference type="ARBA" id="ARBA00023015"/>
    </source>
</evidence>
<keyword evidence="2" id="KW-0238">DNA-binding</keyword>
<evidence type="ECO:0000313" key="7">
    <source>
        <dbReference type="Proteomes" id="UP000263642"/>
    </source>
</evidence>
<feature type="domain" description="HTH araC/xylS-type" evidence="4">
    <location>
        <begin position="285"/>
        <end position="383"/>
    </location>
</feature>
<dbReference type="InterPro" id="IPR009057">
    <property type="entry name" value="Homeodomain-like_sf"/>
</dbReference>
<keyword evidence="1" id="KW-0805">Transcription regulation</keyword>
<evidence type="ECO:0000256" key="2">
    <source>
        <dbReference type="ARBA" id="ARBA00023125"/>
    </source>
</evidence>
<dbReference type="EMBL" id="DQAY01000117">
    <property type="protein sequence ID" value="HCO25093.1"/>
    <property type="molecule type" value="Genomic_DNA"/>
</dbReference>
<evidence type="ECO:0000313" key="5">
    <source>
        <dbReference type="EMBL" id="HCO25093.1"/>
    </source>
</evidence>
<accession>A0A3D3R8D5</accession>
<keyword evidence="3" id="KW-0804">Transcription</keyword>
<evidence type="ECO:0000313" key="6">
    <source>
        <dbReference type="EMBL" id="QEG17699.1"/>
    </source>
</evidence>
<dbReference type="AlphaFoldDB" id="A0A3D3R8D5"/>
<dbReference type="Gene3D" id="3.40.50.2300">
    <property type="match status" value="2"/>
</dbReference>
<dbReference type="Proteomes" id="UP000322887">
    <property type="component" value="Chromosome"/>
</dbReference>
<dbReference type="GO" id="GO:0003700">
    <property type="term" value="F:DNA-binding transcription factor activity"/>
    <property type="evidence" value="ECO:0007669"/>
    <property type="project" value="InterPro"/>
</dbReference>
<dbReference type="PROSITE" id="PS01124">
    <property type="entry name" value="HTH_ARAC_FAMILY_2"/>
    <property type="match status" value="1"/>
</dbReference>
<reference evidence="6 8" key="2">
    <citation type="submission" date="2019-08" db="EMBL/GenBank/DDBJ databases">
        <title>Deep-cultivation of Planctomycetes and their phenomic and genomic characterization uncovers novel biology.</title>
        <authorList>
            <person name="Wiegand S."/>
            <person name="Jogler M."/>
            <person name="Boedeker C."/>
            <person name="Pinto D."/>
            <person name="Vollmers J."/>
            <person name="Rivas-Marin E."/>
            <person name="Kohn T."/>
            <person name="Peeters S.H."/>
            <person name="Heuer A."/>
            <person name="Rast P."/>
            <person name="Oberbeckmann S."/>
            <person name="Bunk B."/>
            <person name="Jeske O."/>
            <person name="Meyerdierks A."/>
            <person name="Storesund J.E."/>
            <person name="Kallscheuer N."/>
            <person name="Luecker S."/>
            <person name="Lage O.M."/>
            <person name="Pohl T."/>
            <person name="Merkel B.J."/>
            <person name="Hornburger P."/>
            <person name="Mueller R.-W."/>
            <person name="Bruemmer F."/>
            <person name="Labrenz M."/>
            <person name="Spormann A.M."/>
            <person name="Op den Camp H."/>
            <person name="Overmann J."/>
            <person name="Amann R."/>
            <person name="Jetten M.S.M."/>
            <person name="Mascher T."/>
            <person name="Medema M.H."/>
            <person name="Devos D.P."/>
            <person name="Kaster A.-K."/>
            <person name="Ovreas L."/>
            <person name="Rohde M."/>
            <person name="Galperin M.Y."/>
            <person name="Jogler C."/>
        </authorList>
    </citation>
    <scope>NUCLEOTIDE SEQUENCE [LARGE SCALE GENOMIC DNA]</scope>
    <source>
        <strain evidence="6 8">DSM 8797</strain>
    </source>
</reference>
<evidence type="ECO:0000259" key="4">
    <source>
        <dbReference type="PROSITE" id="PS01124"/>
    </source>
</evidence>
<evidence type="ECO:0000256" key="3">
    <source>
        <dbReference type="ARBA" id="ARBA00023163"/>
    </source>
</evidence>
<accession>A0A517XDU3</accession>
<dbReference type="InterPro" id="IPR046335">
    <property type="entry name" value="LacI/GalR-like_sensor"/>
</dbReference>
<dbReference type="PRINTS" id="PR00032">
    <property type="entry name" value="HTHARAC"/>
</dbReference>
<dbReference type="Gene3D" id="1.10.10.60">
    <property type="entry name" value="Homeodomain-like"/>
    <property type="match status" value="1"/>
</dbReference>